<feature type="domain" description="Mycothiol-dependent maleylpyruvate isomerase metal-binding" evidence="2">
    <location>
        <begin position="11"/>
        <end position="148"/>
    </location>
</feature>
<evidence type="ECO:0000313" key="3">
    <source>
        <dbReference type="EMBL" id="MFC5288798.1"/>
    </source>
</evidence>
<protein>
    <submittedName>
        <fullName evidence="3">TIGR03084 family metal-binding protein</fullName>
    </submittedName>
</protein>
<dbReference type="SUPFAM" id="SSF109854">
    <property type="entry name" value="DinB/YfiT-like putative metalloenzymes"/>
    <property type="match status" value="1"/>
</dbReference>
<name>A0ABW0ER30_9PSEU</name>
<dbReference type="NCBIfam" id="TIGR03084">
    <property type="entry name" value="TIGR03084 family metal-binding protein"/>
    <property type="match status" value="1"/>
</dbReference>
<evidence type="ECO:0000313" key="4">
    <source>
        <dbReference type="Proteomes" id="UP001596157"/>
    </source>
</evidence>
<dbReference type="NCBIfam" id="TIGR03083">
    <property type="entry name" value="maleylpyruvate isomerase family mycothiol-dependent enzyme"/>
    <property type="match status" value="1"/>
</dbReference>
<proteinExistence type="predicted"/>
<dbReference type="Gene3D" id="1.20.120.450">
    <property type="entry name" value="dinb family like domain"/>
    <property type="match status" value="1"/>
</dbReference>
<dbReference type="InterPro" id="IPR024344">
    <property type="entry name" value="MDMPI_metal-binding"/>
</dbReference>
<dbReference type="Pfam" id="PF11716">
    <property type="entry name" value="MDMPI_N"/>
    <property type="match status" value="1"/>
</dbReference>
<accession>A0ABW0ER30</accession>
<dbReference type="RefSeq" id="WP_378248640.1">
    <property type="nucleotide sequence ID" value="NZ_JBHSKF010000007.1"/>
</dbReference>
<organism evidence="3 4">
    <name type="scientific">Actinokineospora guangxiensis</name>
    <dbReference type="NCBI Taxonomy" id="1490288"/>
    <lineage>
        <taxon>Bacteria</taxon>
        <taxon>Bacillati</taxon>
        <taxon>Actinomycetota</taxon>
        <taxon>Actinomycetes</taxon>
        <taxon>Pseudonocardiales</taxon>
        <taxon>Pseudonocardiaceae</taxon>
        <taxon>Actinokineospora</taxon>
    </lineage>
</organism>
<evidence type="ECO:0000259" key="2">
    <source>
        <dbReference type="Pfam" id="PF11716"/>
    </source>
</evidence>
<dbReference type="InterPro" id="IPR017518">
    <property type="entry name" value="CHP03084"/>
</dbReference>
<comment type="caution">
    <text evidence="3">The sequence shown here is derived from an EMBL/GenBank/DDBJ whole genome shotgun (WGS) entry which is preliminary data.</text>
</comment>
<dbReference type="InterPro" id="IPR034660">
    <property type="entry name" value="DinB/YfiT-like"/>
</dbReference>
<dbReference type="Pfam" id="PF08608">
    <property type="entry name" value="Wyosine_form"/>
    <property type="match status" value="1"/>
</dbReference>
<reference evidence="4" key="1">
    <citation type="journal article" date="2019" name="Int. J. Syst. Evol. Microbiol.">
        <title>The Global Catalogue of Microorganisms (GCM) 10K type strain sequencing project: providing services to taxonomists for standard genome sequencing and annotation.</title>
        <authorList>
            <consortium name="The Broad Institute Genomics Platform"/>
            <consortium name="The Broad Institute Genome Sequencing Center for Infectious Disease"/>
            <person name="Wu L."/>
            <person name="Ma J."/>
        </authorList>
    </citation>
    <scope>NUCLEOTIDE SEQUENCE [LARGE SCALE GENOMIC DNA]</scope>
    <source>
        <strain evidence="4">CCUG 59778</strain>
    </source>
</reference>
<sequence>MIDLTALLADLRAEGDLVDSWVADLDARGWAAPTPAAGWTVAHQIAHLAWADEQALLATADPAAFTAAVTSAFTSAPDPNRVVDDAAAHGATRPDLLAHWRGTREALAAALAAAPAGARLPWFGPPMSPASMATARIMETWAHGTDIADALGITREPSPRLKHVAHLGVRTRDFAYAIRGLPAPAAPFRVELTGPDGELWTWGPEEAAQRVTGAAFDFCLLVTQRAHRANTGLVAVGAEADHWLGIAQAFAGPPGGGRAE</sequence>
<dbReference type="Proteomes" id="UP001596157">
    <property type="component" value="Unassembled WGS sequence"/>
</dbReference>
<gene>
    <name evidence="3" type="ORF">ACFPM7_17205</name>
</gene>
<evidence type="ECO:0000259" key="1">
    <source>
        <dbReference type="Pfam" id="PF08608"/>
    </source>
</evidence>
<dbReference type="InterPro" id="IPR013917">
    <property type="entry name" value="tRNA_wybutosine-synth"/>
</dbReference>
<dbReference type="InterPro" id="IPR017517">
    <property type="entry name" value="Maleyloyr_isom"/>
</dbReference>
<keyword evidence="4" id="KW-1185">Reference proteome</keyword>
<feature type="domain" description="tRNA wybutosine-synthesis" evidence="1">
    <location>
        <begin position="184"/>
        <end position="228"/>
    </location>
</feature>
<dbReference type="EMBL" id="JBHSKF010000007">
    <property type="protein sequence ID" value="MFC5288798.1"/>
    <property type="molecule type" value="Genomic_DNA"/>
</dbReference>